<keyword evidence="2" id="KW-0999">Mitochondrion inner membrane</keyword>
<protein>
    <submittedName>
        <fullName evidence="7">Uncharacterized protein</fullName>
    </submittedName>
</protein>
<evidence type="ECO:0000256" key="1">
    <source>
        <dbReference type="ARBA" id="ARBA00004273"/>
    </source>
</evidence>
<feature type="region of interest" description="Disordered" evidence="5">
    <location>
        <begin position="215"/>
        <end position="256"/>
    </location>
</feature>
<organism evidence="7 8">
    <name type="scientific">Pichia californica</name>
    <dbReference type="NCBI Taxonomy" id="460514"/>
    <lineage>
        <taxon>Eukaryota</taxon>
        <taxon>Fungi</taxon>
        <taxon>Dikarya</taxon>
        <taxon>Ascomycota</taxon>
        <taxon>Saccharomycotina</taxon>
        <taxon>Pichiomycetes</taxon>
        <taxon>Pichiales</taxon>
        <taxon>Pichiaceae</taxon>
        <taxon>Pichia</taxon>
    </lineage>
</organism>
<keyword evidence="3" id="KW-0496">Mitochondrion</keyword>
<feature type="region of interest" description="Disordered" evidence="5">
    <location>
        <begin position="369"/>
        <end position="410"/>
    </location>
</feature>
<feature type="region of interest" description="Disordered" evidence="5">
    <location>
        <begin position="330"/>
        <end position="353"/>
    </location>
</feature>
<evidence type="ECO:0000256" key="2">
    <source>
        <dbReference type="ARBA" id="ARBA00022792"/>
    </source>
</evidence>
<feature type="compositionally biased region" description="Acidic residues" evidence="5">
    <location>
        <begin position="30"/>
        <end position="45"/>
    </location>
</feature>
<evidence type="ECO:0000313" key="7">
    <source>
        <dbReference type="EMBL" id="KAG0690769.1"/>
    </source>
</evidence>
<dbReference type="Proteomes" id="UP000697127">
    <property type="component" value="Unassembled WGS sequence"/>
</dbReference>
<proteinExistence type="predicted"/>
<dbReference type="GO" id="GO:0005743">
    <property type="term" value="C:mitochondrial inner membrane"/>
    <property type="evidence" value="ECO:0007669"/>
    <property type="project" value="UniProtKB-SubCell"/>
</dbReference>
<gene>
    <name evidence="7" type="ORF">C6P40_001501</name>
</gene>
<feature type="compositionally biased region" description="Basic and acidic residues" evidence="5">
    <location>
        <begin position="82"/>
        <end position="133"/>
    </location>
</feature>
<dbReference type="AlphaFoldDB" id="A0A9P7BI03"/>
<feature type="region of interest" description="Disordered" evidence="5">
    <location>
        <begin position="23"/>
        <end position="146"/>
    </location>
</feature>
<name>A0A9P7BI03_9ASCO</name>
<evidence type="ECO:0000256" key="4">
    <source>
        <dbReference type="ARBA" id="ARBA00023136"/>
    </source>
</evidence>
<feature type="compositionally biased region" description="Acidic residues" evidence="5">
    <location>
        <begin position="340"/>
        <end position="352"/>
    </location>
</feature>
<keyword evidence="6" id="KW-0812">Transmembrane</keyword>
<keyword evidence="8" id="KW-1185">Reference proteome</keyword>
<comment type="subcellular location">
    <subcellularLocation>
        <location evidence="1">Mitochondrion inner membrane</location>
    </subcellularLocation>
</comment>
<keyword evidence="6" id="KW-1133">Transmembrane helix</keyword>
<dbReference type="EMBL" id="PUHW01000019">
    <property type="protein sequence ID" value="KAG0690769.1"/>
    <property type="molecule type" value="Genomic_DNA"/>
</dbReference>
<evidence type="ECO:0000256" key="5">
    <source>
        <dbReference type="SAM" id="MobiDB-lite"/>
    </source>
</evidence>
<evidence type="ECO:0000256" key="3">
    <source>
        <dbReference type="ARBA" id="ARBA00023128"/>
    </source>
</evidence>
<dbReference type="InterPro" id="IPR039297">
    <property type="entry name" value="COX7a"/>
</dbReference>
<sequence>MTENGWADIDQWVDDDFDANQLLGTAANGNDEDDWDDYDSNEEEKDAEKELIRFKGQGKKANLFDKRGKIIPKSSSSSSSLSKEEELNWRDRPRSRQTEPLRDRHDRLDNKYKNERHEKHGQYDKPEKHFNNHEKHHNNHDKTDSIEKVKFHKKSQSNDGIESMSKAFSRLMPIDGWKPGDDNIEDYASDVEDESKDNDIMRNVNPERLRLIQKEDDHHNTYLHGKNNKGNGRPKSKEYQYHNSSSSNNNKNQERETHVIRRIHYSEEKNIPKAPASMVKKQTGNKNKESLIESKWADEPSIKITESNNHKDIENSREYYRNKKLSNKLDWDNGIKGSIDEYDNDDEEDYSEDEKKIVNKNHIKHEHFTYDNSSKESKLKDISRPFTAPELSTNKESTSKPKPKARPSTTIDSIMANPQRIIELQKYYQTTTKPLWRAHPNANLVLIPYFAAFAVSLGAALTFAVRAGFGIKAQK</sequence>
<evidence type="ECO:0000256" key="6">
    <source>
        <dbReference type="SAM" id="Phobius"/>
    </source>
</evidence>
<feature type="transmembrane region" description="Helical" evidence="6">
    <location>
        <begin position="446"/>
        <end position="469"/>
    </location>
</feature>
<evidence type="ECO:0000313" key="8">
    <source>
        <dbReference type="Proteomes" id="UP000697127"/>
    </source>
</evidence>
<dbReference type="Pfam" id="PF02238">
    <property type="entry name" value="COX7a"/>
    <property type="match status" value="1"/>
</dbReference>
<comment type="caution">
    <text evidence="7">The sequence shown here is derived from an EMBL/GenBank/DDBJ whole genome shotgun (WGS) entry which is preliminary data.</text>
</comment>
<accession>A0A9P7BI03</accession>
<reference evidence="7" key="1">
    <citation type="submission" date="2020-11" db="EMBL/GenBank/DDBJ databases">
        <title>Kefir isolates.</title>
        <authorList>
            <person name="Marcisauskas S."/>
            <person name="Kim Y."/>
            <person name="Blasche S."/>
        </authorList>
    </citation>
    <scope>NUCLEOTIDE SEQUENCE</scope>
    <source>
        <strain evidence="7">Olga-1</strain>
    </source>
</reference>
<dbReference type="OrthoDB" id="5511599at2759"/>
<feature type="compositionally biased region" description="Basic and acidic residues" evidence="5">
    <location>
        <begin position="369"/>
        <end position="383"/>
    </location>
</feature>
<keyword evidence="4 6" id="KW-0472">Membrane</keyword>